<dbReference type="KEGG" id="age:AA314_03461"/>
<sequence>MLQHVGQREDIPLLEANRPAEPILAKVFDEAAQALRQLPPD</sequence>
<proteinExistence type="predicted"/>
<name>A0AAC8Q6A4_9BACT</name>
<dbReference type="Proteomes" id="UP000035579">
    <property type="component" value="Chromosome"/>
</dbReference>
<reference evidence="1 2" key="1">
    <citation type="submission" date="2015-05" db="EMBL/GenBank/DDBJ databases">
        <title>Genome assembly of Archangium gephyra DSM 2261.</title>
        <authorList>
            <person name="Sharma G."/>
            <person name="Subramanian S."/>
        </authorList>
    </citation>
    <scope>NUCLEOTIDE SEQUENCE [LARGE SCALE GENOMIC DNA]</scope>
    <source>
        <strain evidence="1 2">DSM 2261</strain>
    </source>
</reference>
<protein>
    <submittedName>
        <fullName evidence="1">Uncharacterized protein</fullName>
    </submittedName>
</protein>
<dbReference type="EMBL" id="CP011509">
    <property type="protein sequence ID" value="AKJ01835.1"/>
    <property type="molecule type" value="Genomic_DNA"/>
</dbReference>
<dbReference type="AlphaFoldDB" id="A0AAC8Q6A4"/>
<evidence type="ECO:0000313" key="2">
    <source>
        <dbReference type="Proteomes" id="UP000035579"/>
    </source>
</evidence>
<gene>
    <name evidence="1" type="ORF">AA314_03461</name>
</gene>
<evidence type="ECO:0000313" key="1">
    <source>
        <dbReference type="EMBL" id="AKJ01835.1"/>
    </source>
</evidence>
<organism evidence="1 2">
    <name type="scientific">Archangium gephyra</name>
    <dbReference type="NCBI Taxonomy" id="48"/>
    <lineage>
        <taxon>Bacteria</taxon>
        <taxon>Pseudomonadati</taxon>
        <taxon>Myxococcota</taxon>
        <taxon>Myxococcia</taxon>
        <taxon>Myxococcales</taxon>
        <taxon>Cystobacterineae</taxon>
        <taxon>Archangiaceae</taxon>
        <taxon>Archangium</taxon>
    </lineage>
</organism>
<accession>A0AAC8Q6A4</accession>